<dbReference type="InterPro" id="IPR000719">
    <property type="entry name" value="Prot_kinase_dom"/>
</dbReference>
<dbReference type="InterPro" id="IPR001245">
    <property type="entry name" value="Ser-Thr/Tyr_kinase_cat_dom"/>
</dbReference>
<dbReference type="InterPro" id="IPR008271">
    <property type="entry name" value="Ser/Thr_kinase_AS"/>
</dbReference>
<dbReference type="Proteomes" id="UP000237271">
    <property type="component" value="Unassembled WGS sequence"/>
</dbReference>
<dbReference type="GO" id="GO:0004674">
    <property type="term" value="F:protein serine/threonine kinase activity"/>
    <property type="evidence" value="ECO:0007669"/>
    <property type="project" value="TreeGrafter"/>
</dbReference>
<comment type="caution">
    <text evidence="2">The sequence shown here is derived from an EMBL/GenBank/DDBJ whole genome shotgun (WGS) entry which is preliminary data.</text>
</comment>
<keyword evidence="2" id="KW-0418">Kinase</keyword>
<feature type="domain" description="Protein kinase" evidence="1">
    <location>
        <begin position="475"/>
        <end position="743"/>
    </location>
</feature>
<proteinExistence type="predicted"/>
<dbReference type="GO" id="GO:0005524">
    <property type="term" value="F:ATP binding"/>
    <property type="evidence" value="ECO:0007669"/>
    <property type="project" value="InterPro"/>
</dbReference>
<dbReference type="SMART" id="SM00220">
    <property type="entry name" value="S_TKc"/>
    <property type="match status" value="1"/>
</dbReference>
<dbReference type="AlphaFoldDB" id="A0A2P4XH16"/>
<dbReference type="EMBL" id="NCKW01011050">
    <property type="protein sequence ID" value="POM64831.1"/>
    <property type="molecule type" value="Genomic_DNA"/>
</dbReference>
<dbReference type="PROSITE" id="PS50011">
    <property type="entry name" value="PROTEIN_KINASE_DOM"/>
    <property type="match status" value="1"/>
</dbReference>
<organism evidence="2 3">
    <name type="scientific">Phytophthora palmivora</name>
    <dbReference type="NCBI Taxonomy" id="4796"/>
    <lineage>
        <taxon>Eukaryota</taxon>
        <taxon>Sar</taxon>
        <taxon>Stramenopiles</taxon>
        <taxon>Oomycota</taxon>
        <taxon>Peronosporomycetes</taxon>
        <taxon>Peronosporales</taxon>
        <taxon>Peronosporaceae</taxon>
        <taxon>Phytophthora</taxon>
    </lineage>
</organism>
<dbReference type="Gene3D" id="1.10.510.10">
    <property type="entry name" value="Transferase(Phosphotransferase) domain 1"/>
    <property type="match status" value="1"/>
</dbReference>
<keyword evidence="3" id="KW-1185">Reference proteome</keyword>
<dbReference type="OrthoDB" id="346907at2759"/>
<gene>
    <name evidence="2" type="ORF">PHPALM_19598</name>
</gene>
<name>A0A2P4XH16_9STRA</name>
<reference evidence="2 3" key="1">
    <citation type="journal article" date="2017" name="Genome Biol. Evol.">
        <title>Phytophthora megakarya and P. palmivora, closely related causal agents of cacao black pod rot, underwent increases in genome sizes and gene numbers by different mechanisms.</title>
        <authorList>
            <person name="Ali S.S."/>
            <person name="Shao J."/>
            <person name="Lary D.J."/>
            <person name="Kronmiller B."/>
            <person name="Shen D."/>
            <person name="Strem M.D."/>
            <person name="Amoako-Attah I."/>
            <person name="Akrofi A.Y."/>
            <person name="Begoude B.A."/>
            <person name="Ten Hoopen G.M."/>
            <person name="Coulibaly K."/>
            <person name="Kebe B.I."/>
            <person name="Melnick R.L."/>
            <person name="Guiltinan M.J."/>
            <person name="Tyler B.M."/>
            <person name="Meinhardt L.W."/>
            <person name="Bailey B.A."/>
        </authorList>
    </citation>
    <scope>NUCLEOTIDE SEQUENCE [LARGE SCALE GENOMIC DNA]</scope>
    <source>
        <strain evidence="3">sbr112.9</strain>
    </source>
</reference>
<sequence length="744" mass="85058">MALSTFHSRNPSNGWIPAVLRYPRAKVGSRHVLQGIVNAVNDQIQTIIAYESESNELVQLAQTGHIVQQILRLDRLLDVTFAAYGIPEPRGMIKWHTVFQQERQERMTKFQKMMANTNLLLRTLGDEAQQLEILTLLVYDFQKHSDNYTDVEYNVVASVYDICTKLSGLSVVTVPDWFVPAHETQQNRWQDTPVDLEHLLNQSEEDCIRQASSWWDLQHPHVMKLFGACHIGKSLVLRENKPPHWHIWNRKVHQPQRDGFALVKYTPSYIDPKFNLPVESLFQEITVKLNGDESVTTLMDRYIFERLVCVHQQLLGTICTKEVIHSFVEILVRFKSSLIHRTYNIVSSFCVASSRSIEHSSLFFHGEIDALVARCSFPKSTKTSIHDWNQHCSFLRLNQQESFQLALNQLVDGLDDDEEKIETATLLVFESTKHRSSYDRNQLRAIERTATSIVGLSGNQERLAVPKWFIPRYEVEVGSQISAGSFGAVYHGKWLNSTVAVKCLFRSDRKLFLREANIWFTLNHPNVVKLYGACHVGKTVTRRSLDEPENQSDRRPFFVCEYADEGTLNEYLKKWEIKHKSRSDVWRCLSEAARGLQHLHERGIIHGDLKGNNILVGSGHQVKLTDFGLSTFAKKLNWTGSAATIGAIRWKAPERLHGYDRGPSFASDIYSFGMCMIEAVTGTFPWCETMDEDYVVSKVSQGNLPTRPEAFNSEQWDLVSRMCCLNPDDRITISAVVALLGSLC</sequence>
<dbReference type="SUPFAM" id="SSF56112">
    <property type="entry name" value="Protein kinase-like (PK-like)"/>
    <property type="match status" value="1"/>
</dbReference>
<dbReference type="PROSITE" id="PS00108">
    <property type="entry name" value="PROTEIN_KINASE_ST"/>
    <property type="match status" value="1"/>
</dbReference>
<keyword evidence="2" id="KW-0808">Transferase</keyword>
<evidence type="ECO:0000313" key="2">
    <source>
        <dbReference type="EMBL" id="POM64831.1"/>
    </source>
</evidence>
<protein>
    <submittedName>
        <fullName evidence="2">TKL protein kinase</fullName>
    </submittedName>
</protein>
<evidence type="ECO:0000259" key="1">
    <source>
        <dbReference type="PROSITE" id="PS50011"/>
    </source>
</evidence>
<dbReference type="Pfam" id="PF07714">
    <property type="entry name" value="PK_Tyr_Ser-Thr"/>
    <property type="match status" value="1"/>
</dbReference>
<dbReference type="PANTHER" id="PTHR44329:SF214">
    <property type="entry name" value="PROTEIN KINASE DOMAIN-CONTAINING PROTEIN"/>
    <property type="match status" value="1"/>
</dbReference>
<dbReference type="PANTHER" id="PTHR44329">
    <property type="entry name" value="SERINE/THREONINE-PROTEIN KINASE TNNI3K-RELATED"/>
    <property type="match status" value="1"/>
</dbReference>
<dbReference type="InterPro" id="IPR051681">
    <property type="entry name" value="Ser/Thr_Kinases-Pseudokinases"/>
</dbReference>
<dbReference type="Gene3D" id="3.30.200.20">
    <property type="entry name" value="Phosphorylase Kinase, domain 1"/>
    <property type="match status" value="1"/>
</dbReference>
<accession>A0A2P4XH16</accession>
<evidence type="ECO:0000313" key="3">
    <source>
        <dbReference type="Proteomes" id="UP000237271"/>
    </source>
</evidence>
<dbReference type="InterPro" id="IPR011009">
    <property type="entry name" value="Kinase-like_dom_sf"/>
</dbReference>